<feature type="transmembrane region" description="Helical" evidence="8">
    <location>
        <begin position="372"/>
        <end position="391"/>
    </location>
</feature>
<evidence type="ECO:0000256" key="7">
    <source>
        <dbReference type="SAM" id="MobiDB-lite"/>
    </source>
</evidence>
<evidence type="ECO:0000256" key="1">
    <source>
        <dbReference type="ARBA" id="ARBA00004651"/>
    </source>
</evidence>
<dbReference type="GO" id="GO:0015297">
    <property type="term" value="F:antiporter activity"/>
    <property type="evidence" value="ECO:0007669"/>
    <property type="project" value="InterPro"/>
</dbReference>
<feature type="transmembrane region" description="Helical" evidence="8">
    <location>
        <begin position="30"/>
        <end position="48"/>
    </location>
</feature>
<feature type="transmembrane region" description="Helical" evidence="8">
    <location>
        <begin position="330"/>
        <end position="352"/>
    </location>
</feature>
<gene>
    <name evidence="9" type="ORF">DWX94_11340</name>
</gene>
<feature type="transmembrane region" description="Helical" evidence="8">
    <location>
        <begin position="254"/>
        <end position="278"/>
    </location>
</feature>
<evidence type="ECO:0000256" key="8">
    <source>
        <dbReference type="SAM" id="Phobius"/>
    </source>
</evidence>
<keyword evidence="2" id="KW-0813">Transport</keyword>
<reference evidence="9 10" key="1">
    <citation type="submission" date="2018-08" db="EMBL/GenBank/DDBJ databases">
        <title>A genome reference for cultivated species of the human gut microbiota.</title>
        <authorList>
            <person name="Zou Y."/>
            <person name="Xue W."/>
            <person name="Luo G."/>
        </authorList>
    </citation>
    <scope>NUCLEOTIDE SEQUENCE [LARGE SCALE GENOMIC DNA]</scope>
    <source>
        <strain evidence="9 10">AF22-21</strain>
    </source>
</reference>
<dbReference type="AlphaFoldDB" id="A0A412ILW9"/>
<evidence type="ECO:0000256" key="4">
    <source>
        <dbReference type="ARBA" id="ARBA00022692"/>
    </source>
</evidence>
<sequence>MNAALDIDKPGKTKRSKRTTDMTTGSPAKLLFYFAMPLFIGNILQQFYNLADTSLAGHLLGDTALAQIGATAALYSLITNVAFGLNNGFALFVSRNFGADNKIEMKRSVCWAVLLSAISTILLTTSFLVFRRPLLTLLQVPADTMDGALSYLTVILAGIPLTMAYNLESSLLRSIGNSVTPLIFLVFSSVLNVILDYLFMGPFSMGVRGAAIATVTSQGISAILGLFCILRGYPELRFGKQDMKVSIHFVFEMFWTGLSMALMSAIYNIGSVILQGSINALGNVYIAAQVGGRRLAEFFYTPGIALGTSAATFASQNYGAHKNSRIKKGIFAAITMYGVWWVLAMICTFTIARSILVLITGSSDNTVISNGLMYLRISIPMIPPMAVLVIVRNALQGMCHSVAPLLCSALEMIGKIIFAVFLVPVYGYVAVCVCEPVTWVVCFLFIMVAALIFRADFRDPDKL</sequence>
<keyword evidence="6 8" id="KW-0472">Membrane</keyword>
<dbReference type="CDD" id="cd13138">
    <property type="entry name" value="MATE_yoeA_like"/>
    <property type="match status" value="1"/>
</dbReference>
<feature type="transmembrane region" description="Helical" evidence="8">
    <location>
        <begin position="68"/>
        <end position="89"/>
    </location>
</feature>
<evidence type="ECO:0000256" key="6">
    <source>
        <dbReference type="ARBA" id="ARBA00023136"/>
    </source>
</evidence>
<feature type="compositionally biased region" description="Basic and acidic residues" evidence="7">
    <location>
        <begin position="1"/>
        <end position="11"/>
    </location>
</feature>
<keyword evidence="5 8" id="KW-1133">Transmembrane helix</keyword>
<dbReference type="OrthoDB" id="9776324at2"/>
<organism evidence="9 10">
    <name type="scientific">Coprococcus eutactus</name>
    <dbReference type="NCBI Taxonomy" id="33043"/>
    <lineage>
        <taxon>Bacteria</taxon>
        <taxon>Bacillati</taxon>
        <taxon>Bacillota</taxon>
        <taxon>Clostridia</taxon>
        <taxon>Lachnospirales</taxon>
        <taxon>Lachnospiraceae</taxon>
        <taxon>Coprococcus</taxon>
    </lineage>
</organism>
<feature type="region of interest" description="Disordered" evidence="7">
    <location>
        <begin position="1"/>
        <end position="22"/>
    </location>
</feature>
<evidence type="ECO:0000256" key="3">
    <source>
        <dbReference type="ARBA" id="ARBA00022475"/>
    </source>
</evidence>
<comment type="subcellular location">
    <subcellularLocation>
        <location evidence="1">Cell membrane</location>
        <topology evidence="1">Multi-pass membrane protein</topology>
    </subcellularLocation>
</comment>
<dbReference type="InterPro" id="IPR002528">
    <property type="entry name" value="MATE_fam"/>
</dbReference>
<keyword evidence="3" id="KW-1003">Cell membrane</keyword>
<dbReference type="PANTHER" id="PTHR43549:SF3">
    <property type="entry name" value="MULTIDRUG RESISTANCE PROTEIN YPNP-RELATED"/>
    <property type="match status" value="1"/>
</dbReference>
<feature type="transmembrane region" description="Helical" evidence="8">
    <location>
        <begin position="211"/>
        <end position="233"/>
    </location>
</feature>
<dbReference type="PANTHER" id="PTHR43549">
    <property type="entry name" value="MULTIDRUG RESISTANCE PROTEIN YPNP-RELATED"/>
    <property type="match status" value="1"/>
</dbReference>
<dbReference type="PIRSF" id="PIRSF006603">
    <property type="entry name" value="DinF"/>
    <property type="match status" value="1"/>
</dbReference>
<comment type="caution">
    <text evidence="9">The sequence shown here is derived from an EMBL/GenBank/DDBJ whole genome shotgun (WGS) entry which is preliminary data.</text>
</comment>
<feature type="transmembrane region" description="Helical" evidence="8">
    <location>
        <begin position="149"/>
        <end position="167"/>
    </location>
</feature>
<evidence type="ECO:0000256" key="2">
    <source>
        <dbReference type="ARBA" id="ARBA00022448"/>
    </source>
</evidence>
<keyword evidence="4 8" id="KW-0812">Transmembrane</keyword>
<dbReference type="EMBL" id="QRVK01000035">
    <property type="protein sequence ID" value="RGS38804.1"/>
    <property type="molecule type" value="Genomic_DNA"/>
</dbReference>
<feature type="transmembrane region" description="Helical" evidence="8">
    <location>
        <begin position="179"/>
        <end position="199"/>
    </location>
</feature>
<evidence type="ECO:0000256" key="5">
    <source>
        <dbReference type="ARBA" id="ARBA00022989"/>
    </source>
</evidence>
<accession>A0A412ILW9</accession>
<dbReference type="Pfam" id="PF01554">
    <property type="entry name" value="MatE"/>
    <property type="match status" value="2"/>
</dbReference>
<name>A0A412ILW9_9FIRM</name>
<dbReference type="InterPro" id="IPR048279">
    <property type="entry name" value="MdtK-like"/>
</dbReference>
<feature type="transmembrane region" description="Helical" evidence="8">
    <location>
        <begin position="109"/>
        <end position="129"/>
    </location>
</feature>
<proteinExistence type="predicted"/>
<dbReference type="InterPro" id="IPR052031">
    <property type="entry name" value="Membrane_Transporter-Flippase"/>
</dbReference>
<evidence type="ECO:0000313" key="10">
    <source>
        <dbReference type="Proteomes" id="UP000283295"/>
    </source>
</evidence>
<dbReference type="GO" id="GO:0042910">
    <property type="term" value="F:xenobiotic transmembrane transporter activity"/>
    <property type="evidence" value="ECO:0007669"/>
    <property type="project" value="InterPro"/>
</dbReference>
<dbReference type="Proteomes" id="UP000283295">
    <property type="component" value="Unassembled WGS sequence"/>
</dbReference>
<evidence type="ECO:0000313" key="9">
    <source>
        <dbReference type="EMBL" id="RGS38804.1"/>
    </source>
</evidence>
<feature type="transmembrane region" description="Helical" evidence="8">
    <location>
        <begin position="437"/>
        <end position="457"/>
    </location>
</feature>
<feature type="transmembrane region" description="Helical" evidence="8">
    <location>
        <begin position="412"/>
        <end position="431"/>
    </location>
</feature>
<feature type="transmembrane region" description="Helical" evidence="8">
    <location>
        <begin position="298"/>
        <end position="318"/>
    </location>
</feature>
<dbReference type="GO" id="GO:0005886">
    <property type="term" value="C:plasma membrane"/>
    <property type="evidence" value="ECO:0007669"/>
    <property type="project" value="UniProtKB-SubCell"/>
</dbReference>
<protein>
    <submittedName>
        <fullName evidence="9">MATE family efflux transporter</fullName>
    </submittedName>
</protein>